<dbReference type="AlphaFoldDB" id="A0A182QDK3"/>
<keyword evidence="1" id="KW-0812">Transmembrane</keyword>
<evidence type="ECO:0000313" key="2">
    <source>
        <dbReference type="EnsemblMetazoa" id="AFAF008025-PA"/>
    </source>
</evidence>
<dbReference type="VEuPathDB" id="VectorBase:AFAF008025"/>
<reference evidence="2" key="2">
    <citation type="submission" date="2020-05" db="UniProtKB">
        <authorList>
            <consortium name="EnsemblMetazoa"/>
        </authorList>
    </citation>
    <scope>IDENTIFICATION</scope>
    <source>
        <strain evidence="2">FAR1</strain>
    </source>
</reference>
<dbReference type="EMBL" id="AXCN02001027">
    <property type="status" value="NOT_ANNOTATED_CDS"/>
    <property type="molecule type" value="Genomic_DNA"/>
</dbReference>
<evidence type="ECO:0000256" key="1">
    <source>
        <dbReference type="SAM" id="Phobius"/>
    </source>
</evidence>
<organism evidence="2 3">
    <name type="scientific">Anopheles farauti</name>
    <dbReference type="NCBI Taxonomy" id="69004"/>
    <lineage>
        <taxon>Eukaryota</taxon>
        <taxon>Metazoa</taxon>
        <taxon>Ecdysozoa</taxon>
        <taxon>Arthropoda</taxon>
        <taxon>Hexapoda</taxon>
        <taxon>Insecta</taxon>
        <taxon>Pterygota</taxon>
        <taxon>Neoptera</taxon>
        <taxon>Endopterygota</taxon>
        <taxon>Diptera</taxon>
        <taxon>Nematocera</taxon>
        <taxon>Culicoidea</taxon>
        <taxon>Culicidae</taxon>
        <taxon>Anophelinae</taxon>
        <taxon>Anopheles</taxon>
    </lineage>
</organism>
<accession>A0A182QDK3</accession>
<keyword evidence="1" id="KW-1133">Transmembrane helix</keyword>
<dbReference type="Proteomes" id="UP000075886">
    <property type="component" value="Unassembled WGS sequence"/>
</dbReference>
<reference evidence="3" key="1">
    <citation type="submission" date="2014-01" db="EMBL/GenBank/DDBJ databases">
        <title>The Genome Sequence of Anopheles farauti FAR1 (V2).</title>
        <authorList>
            <consortium name="The Broad Institute Genomics Platform"/>
            <person name="Neafsey D.E."/>
            <person name="Besansky N."/>
            <person name="Howell P."/>
            <person name="Walton C."/>
            <person name="Young S.K."/>
            <person name="Zeng Q."/>
            <person name="Gargeya S."/>
            <person name="Fitzgerald M."/>
            <person name="Haas B."/>
            <person name="Abouelleil A."/>
            <person name="Allen A.W."/>
            <person name="Alvarado L."/>
            <person name="Arachchi H.M."/>
            <person name="Berlin A.M."/>
            <person name="Chapman S.B."/>
            <person name="Gainer-Dewar J."/>
            <person name="Goldberg J."/>
            <person name="Griggs A."/>
            <person name="Gujja S."/>
            <person name="Hansen M."/>
            <person name="Howarth C."/>
            <person name="Imamovic A."/>
            <person name="Ireland A."/>
            <person name="Larimer J."/>
            <person name="McCowan C."/>
            <person name="Murphy C."/>
            <person name="Pearson M."/>
            <person name="Poon T.W."/>
            <person name="Priest M."/>
            <person name="Roberts A."/>
            <person name="Saif S."/>
            <person name="Shea T."/>
            <person name="Sisk P."/>
            <person name="Sykes S."/>
            <person name="Wortman J."/>
            <person name="Nusbaum C."/>
            <person name="Birren B."/>
        </authorList>
    </citation>
    <scope>NUCLEOTIDE SEQUENCE [LARGE SCALE GENOMIC DNA]</scope>
    <source>
        <strain evidence="3">FAR1</strain>
    </source>
</reference>
<name>A0A182QDK3_9DIPT</name>
<feature type="transmembrane region" description="Helical" evidence="1">
    <location>
        <begin position="77"/>
        <end position="96"/>
    </location>
</feature>
<dbReference type="EnsemblMetazoa" id="AFAF008025-RA">
    <property type="protein sequence ID" value="AFAF008025-PA"/>
    <property type="gene ID" value="AFAF008025"/>
</dbReference>
<protein>
    <submittedName>
        <fullName evidence="2">Uncharacterized protein</fullName>
    </submittedName>
</protein>
<keyword evidence="1" id="KW-0472">Membrane</keyword>
<keyword evidence="3" id="KW-1185">Reference proteome</keyword>
<sequence length="209" mass="22977">MYIVLSKDQQQQQQLHASSCARQLHEFEYLDRVLVQPISVFTVLCDSHLPVVNRSGLVLDDDHERVQRFLDMWPVRLLLVLLMRLLLLLLLLLLMVSSLSRTLLFRTSTDRSTPTTATTACPVADSETATSASTASAATSTTATTTTTTTSATTASASNALCTTETVRQLLRQINTTHRLATRTKTMVPDAVVMAHADILPDTGSPRCY</sequence>
<proteinExistence type="predicted"/>
<evidence type="ECO:0000313" key="3">
    <source>
        <dbReference type="Proteomes" id="UP000075886"/>
    </source>
</evidence>